<keyword evidence="2" id="KW-1185">Reference proteome</keyword>
<accession>A0ABV2K7S7</accession>
<dbReference type="RefSeq" id="WP_342538284.1">
    <property type="nucleotide sequence ID" value="NZ_JBEPME010000002.1"/>
</dbReference>
<dbReference type="EMBL" id="JBEPME010000002">
    <property type="protein sequence ID" value="MET3657134.1"/>
    <property type="molecule type" value="Genomic_DNA"/>
</dbReference>
<organism evidence="1 2">
    <name type="scientific">Sporosarcina psychrophila</name>
    <name type="common">Bacillus psychrophilus</name>
    <dbReference type="NCBI Taxonomy" id="1476"/>
    <lineage>
        <taxon>Bacteria</taxon>
        <taxon>Bacillati</taxon>
        <taxon>Bacillota</taxon>
        <taxon>Bacilli</taxon>
        <taxon>Bacillales</taxon>
        <taxon>Caryophanaceae</taxon>
        <taxon>Sporosarcina</taxon>
    </lineage>
</organism>
<protein>
    <submittedName>
        <fullName evidence="1">Uncharacterized protein</fullName>
    </submittedName>
</protein>
<evidence type="ECO:0000313" key="2">
    <source>
        <dbReference type="Proteomes" id="UP001549104"/>
    </source>
</evidence>
<dbReference type="Proteomes" id="UP001549104">
    <property type="component" value="Unassembled WGS sequence"/>
</dbReference>
<reference evidence="1 2" key="1">
    <citation type="submission" date="2024-06" db="EMBL/GenBank/DDBJ databases">
        <title>Sorghum-associated microbial communities from plants grown in Nebraska, USA.</title>
        <authorList>
            <person name="Schachtman D."/>
        </authorList>
    </citation>
    <scope>NUCLEOTIDE SEQUENCE [LARGE SCALE GENOMIC DNA]</scope>
    <source>
        <strain evidence="1 2">1288</strain>
    </source>
</reference>
<evidence type="ECO:0000313" key="1">
    <source>
        <dbReference type="EMBL" id="MET3657134.1"/>
    </source>
</evidence>
<proteinExistence type="predicted"/>
<sequence length="40" mass="4977">MSTNWWNLLDYKFEIFQMEIFALYNDGNNEELKEILPDKY</sequence>
<comment type="caution">
    <text evidence="1">The sequence shown here is derived from an EMBL/GenBank/DDBJ whole genome shotgun (WGS) entry which is preliminary data.</text>
</comment>
<name>A0ABV2K7S7_SPOPS</name>
<gene>
    <name evidence="1" type="ORF">ABIC55_002221</name>
</gene>